<accession>A0AA45ZI24</accession>
<feature type="transmembrane region" description="Helical" evidence="1">
    <location>
        <begin position="23"/>
        <end position="49"/>
    </location>
</feature>
<dbReference type="Proteomes" id="UP000078419">
    <property type="component" value="Unassembled WGS sequence"/>
</dbReference>
<sequence>MPIFRLMMLSYVLLNFDKICAKIFYVAIYTYIVSISLVLCHEGVASLVYSKNPLYLYPRVYQILKWYYFNKDLITTGMVIRAMMILFCTHITQSYIWGLQWRSLPKVIFSYLSKIFSFKGSSVSKQNRIVFPAEIEHEKYLFISRVEECTEELIVDLLNYHVSEVTSDNMINLKKVCAIKIGYAMEDMIRNLVKIKAQTSDTKPKD</sequence>
<feature type="transmembrane region" description="Helical" evidence="1">
    <location>
        <begin position="73"/>
        <end position="96"/>
    </location>
</feature>
<organism evidence="2 3">
    <name type="scientific">Anaplasma phagocytophilum</name>
    <name type="common">Ehrlichia phagocytophila</name>
    <dbReference type="NCBI Taxonomy" id="948"/>
    <lineage>
        <taxon>Bacteria</taxon>
        <taxon>Pseudomonadati</taxon>
        <taxon>Pseudomonadota</taxon>
        <taxon>Alphaproteobacteria</taxon>
        <taxon>Rickettsiales</taxon>
        <taxon>Anaplasmataceae</taxon>
        <taxon>Anaplasma</taxon>
        <taxon>phagocytophilum group</taxon>
    </lineage>
</organism>
<protein>
    <submittedName>
        <fullName evidence="2">Uncharacterized protein</fullName>
    </submittedName>
</protein>
<evidence type="ECO:0000313" key="2">
    <source>
        <dbReference type="EMBL" id="SBO14879.1"/>
    </source>
</evidence>
<dbReference type="EMBL" id="FLLR01000094">
    <property type="protein sequence ID" value="SBO14879.1"/>
    <property type="molecule type" value="Genomic_DNA"/>
</dbReference>
<keyword evidence="1" id="KW-0812">Transmembrane</keyword>
<evidence type="ECO:0000256" key="1">
    <source>
        <dbReference type="SAM" id="Phobius"/>
    </source>
</evidence>
<gene>
    <name evidence="2" type="ORF">ANAPC1_01254</name>
</gene>
<reference evidence="3" key="1">
    <citation type="submission" date="2016-03" db="EMBL/GenBank/DDBJ databases">
        <authorList>
            <person name="Loux Valentin"/>
        </authorList>
    </citation>
    <scope>NUCLEOTIDE SEQUENCE [LARGE SCALE GENOMIC DNA]</scope>
    <source>
        <strain evidence="3">C1</strain>
    </source>
</reference>
<proteinExistence type="predicted"/>
<name>A0AA45ZI24_ANAPH</name>
<evidence type="ECO:0000313" key="3">
    <source>
        <dbReference type="Proteomes" id="UP000078419"/>
    </source>
</evidence>
<keyword evidence="1" id="KW-1133">Transmembrane helix</keyword>
<comment type="caution">
    <text evidence="2">The sequence shown here is derived from an EMBL/GenBank/DDBJ whole genome shotgun (WGS) entry which is preliminary data.</text>
</comment>
<dbReference type="AlphaFoldDB" id="A0AA45ZI24"/>
<keyword evidence="1" id="KW-0472">Membrane</keyword>